<dbReference type="Pfam" id="PF01352">
    <property type="entry name" value="KRAB"/>
    <property type="match status" value="2"/>
</dbReference>
<dbReference type="PANTHER" id="PTHR23232">
    <property type="entry name" value="KRAB DOMAIN C2H2 ZINC FINGER"/>
    <property type="match status" value="1"/>
</dbReference>
<dbReference type="GO" id="GO:0006355">
    <property type="term" value="P:regulation of DNA-templated transcription"/>
    <property type="evidence" value="ECO:0007669"/>
    <property type="project" value="InterPro"/>
</dbReference>
<evidence type="ECO:0000259" key="1">
    <source>
        <dbReference type="PROSITE" id="PS50805"/>
    </source>
</evidence>
<feature type="domain" description="KRAB" evidence="1">
    <location>
        <begin position="107"/>
        <end position="178"/>
    </location>
</feature>
<dbReference type="InterPro" id="IPR050169">
    <property type="entry name" value="Krueppel_C2H2_ZnF"/>
</dbReference>
<dbReference type="EMBL" id="JACASE010000014">
    <property type="protein sequence ID" value="KAF6410563.1"/>
    <property type="molecule type" value="Genomic_DNA"/>
</dbReference>
<evidence type="ECO:0000313" key="2">
    <source>
        <dbReference type="EMBL" id="KAF6410563.1"/>
    </source>
</evidence>
<feature type="domain" description="KRAB" evidence="1">
    <location>
        <begin position="8"/>
        <end position="79"/>
    </location>
</feature>
<dbReference type="Gene3D" id="6.10.140.140">
    <property type="match status" value="2"/>
</dbReference>
<sequence length="201" mass="23531">MAASQRLLTFTDVAIEFSQEEWECLDSAQQELYMDVMLENYKNLVFLGLAVFKPDFVTYLKQMKEPWDLKRKRTISVHPAVSSQKTQGLLPQPGLEDSFHKMLPGLLIFRDVAIEFSQEEWECLDTAQRALYRDVMSENYRNLVFLGLAVSKPDPIIFLEQMREYWGLKRKKTMSIHSGRWECQKQMMQGRGPKVTEEARP</sequence>
<dbReference type="InterPro" id="IPR001909">
    <property type="entry name" value="KRAB"/>
</dbReference>
<reference evidence="2 3" key="1">
    <citation type="journal article" date="2020" name="Nature">
        <title>Six reference-quality genomes reveal evolution of bat adaptations.</title>
        <authorList>
            <person name="Jebb D."/>
            <person name="Huang Z."/>
            <person name="Pippel M."/>
            <person name="Hughes G.M."/>
            <person name="Lavrichenko K."/>
            <person name="Devanna P."/>
            <person name="Winkler S."/>
            <person name="Jermiin L.S."/>
            <person name="Skirmuntt E.C."/>
            <person name="Katzourakis A."/>
            <person name="Burkitt-Gray L."/>
            <person name="Ray D.A."/>
            <person name="Sullivan K.A.M."/>
            <person name="Roscito J.G."/>
            <person name="Kirilenko B.M."/>
            <person name="Davalos L.M."/>
            <person name="Corthals A.P."/>
            <person name="Power M.L."/>
            <person name="Jones G."/>
            <person name="Ransome R.D."/>
            <person name="Dechmann D.K.N."/>
            <person name="Locatelli A.G."/>
            <person name="Puechmaille S.J."/>
            <person name="Fedrigo O."/>
            <person name="Jarvis E.D."/>
            <person name="Hiller M."/>
            <person name="Vernes S.C."/>
            <person name="Myers E.W."/>
            <person name="Teeling E.C."/>
        </authorList>
    </citation>
    <scope>NUCLEOTIDE SEQUENCE [LARGE SCALE GENOMIC DNA]</scope>
    <source>
        <strain evidence="2">MRouAeg1</strain>
        <tissue evidence="2">Muscle</tissue>
    </source>
</reference>
<dbReference type="PANTHER" id="PTHR23232:SF158">
    <property type="entry name" value="KRAB DOMAIN-CONTAINING PROTEIN 5"/>
    <property type="match status" value="1"/>
</dbReference>
<dbReference type="CDD" id="cd07765">
    <property type="entry name" value="KRAB_A-box"/>
    <property type="match status" value="2"/>
</dbReference>
<dbReference type="SMART" id="SM00349">
    <property type="entry name" value="KRAB"/>
    <property type="match status" value="2"/>
</dbReference>
<evidence type="ECO:0000313" key="3">
    <source>
        <dbReference type="Proteomes" id="UP000593571"/>
    </source>
</evidence>
<dbReference type="InterPro" id="IPR036051">
    <property type="entry name" value="KRAB_dom_sf"/>
</dbReference>
<dbReference type="Proteomes" id="UP000593571">
    <property type="component" value="Unassembled WGS sequence"/>
</dbReference>
<dbReference type="PROSITE" id="PS50805">
    <property type="entry name" value="KRAB"/>
    <property type="match status" value="2"/>
</dbReference>
<proteinExistence type="predicted"/>
<comment type="caution">
    <text evidence="2">The sequence shown here is derived from an EMBL/GenBank/DDBJ whole genome shotgun (WGS) entry which is preliminary data.</text>
</comment>
<accession>A0A7J8CI40</accession>
<dbReference type="AlphaFoldDB" id="A0A7J8CI40"/>
<name>A0A7J8CI40_ROUAE</name>
<organism evidence="2 3">
    <name type="scientific">Rousettus aegyptiacus</name>
    <name type="common">Egyptian fruit bat</name>
    <name type="synonym">Pteropus aegyptiacus</name>
    <dbReference type="NCBI Taxonomy" id="9407"/>
    <lineage>
        <taxon>Eukaryota</taxon>
        <taxon>Metazoa</taxon>
        <taxon>Chordata</taxon>
        <taxon>Craniata</taxon>
        <taxon>Vertebrata</taxon>
        <taxon>Euteleostomi</taxon>
        <taxon>Mammalia</taxon>
        <taxon>Eutheria</taxon>
        <taxon>Laurasiatheria</taxon>
        <taxon>Chiroptera</taxon>
        <taxon>Yinpterochiroptera</taxon>
        <taxon>Pteropodoidea</taxon>
        <taxon>Pteropodidae</taxon>
        <taxon>Rousettinae</taxon>
        <taxon>Rousettus</taxon>
    </lineage>
</organism>
<protein>
    <recommendedName>
        <fullName evidence="1">KRAB domain-containing protein</fullName>
    </recommendedName>
</protein>
<keyword evidence="3" id="KW-1185">Reference proteome</keyword>
<gene>
    <name evidence="2" type="ORF">HJG63_009076</name>
</gene>
<dbReference type="SUPFAM" id="SSF109640">
    <property type="entry name" value="KRAB domain (Kruppel-associated box)"/>
    <property type="match status" value="2"/>
</dbReference>